<name>W4JX86_HETIT</name>
<dbReference type="PROSITE" id="PS00107">
    <property type="entry name" value="PROTEIN_KINASE_ATP"/>
    <property type="match status" value="1"/>
</dbReference>
<dbReference type="KEGG" id="hir:HETIRDRAFT_445958"/>
<dbReference type="GO" id="GO:0005524">
    <property type="term" value="F:ATP binding"/>
    <property type="evidence" value="ECO:0007669"/>
    <property type="project" value="UniProtKB-UniRule"/>
</dbReference>
<keyword evidence="1" id="KW-0067">ATP-binding</keyword>
<dbReference type="eggNOG" id="ENOG502SPDB">
    <property type="taxonomic scope" value="Eukaryota"/>
</dbReference>
<keyword evidence="3" id="KW-1185">Reference proteome</keyword>
<protein>
    <submittedName>
        <fullName evidence="2">Uncharacterized protein</fullName>
    </submittedName>
</protein>
<reference evidence="2 3" key="1">
    <citation type="journal article" date="2012" name="New Phytol.">
        <title>Insight into trade-off between wood decay and parasitism from the genome of a fungal forest pathogen.</title>
        <authorList>
            <person name="Olson A."/>
            <person name="Aerts A."/>
            <person name="Asiegbu F."/>
            <person name="Belbahri L."/>
            <person name="Bouzid O."/>
            <person name="Broberg A."/>
            <person name="Canback B."/>
            <person name="Coutinho P.M."/>
            <person name="Cullen D."/>
            <person name="Dalman K."/>
            <person name="Deflorio G."/>
            <person name="van Diepen L.T."/>
            <person name="Dunand C."/>
            <person name="Duplessis S."/>
            <person name="Durling M."/>
            <person name="Gonthier P."/>
            <person name="Grimwood J."/>
            <person name="Fossdal C.G."/>
            <person name="Hansson D."/>
            <person name="Henrissat B."/>
            <person name="Hietala A."/>
            <person name="Himmelstrand K."/>
            <person name="Hoffmeister D."/>
            <person name="Hogberg N."/>
            <person name="James T.Y."/>
            <person name="Karlsson M."/>
            <person name="Kohler A."/>
            <person name="Kues U."/>
            <person name="Lee Y.H."/>
            <person name="Lin Y.C."/>
            <person name="Lind M."/>
            <person name="Lindquist E."/>
            <person name="Lombard V."/>
            <person name="Lucas S."/>
            <person name="Lunden K."/>
            <person name="Morin E."/>
            <person name="Murat C."/>
            <person name="Park J."/>
            <person name="Raffaello T."/>
            <person name="Rouze P."/>
            <person name="Salamov A."/>
            <person name="Schmutz J."/>
            <person name="Solheim H."/>
            <person name="Stahlberg J."/>
            <person name="Velez H."/>
            <person name="de Vries R.P."/>
            <person name="Wiebenga A."/>
            <person name="Woodward S."/>
            <person name="Yakovlev I."/>
            <person name="Garbelotto M."/>
            <person name="Martin F."/>
            <person name="Grigoriev I.V."/>
            <person name="Stenlid J."/>
        </authorList>
    </citation>
    <scope>NUCLEOTIDE SEQUENCE [LARGE SCALE GENOMIC DNA]</scope>
    <source>
        <strain evidence="2 3">TC 32-1</strain>
    </source>
</reference>
<dbReference type="GeneID" id="20675660"/>
<dbReference type="RefSeq" id="XP_009549727.1">
    <property type="nucleotide sequence ID" value="XM_009551432.1"/>
</dbReference>
<dbReference type="AlphaFoldDB" id="W4JX86"/>
<accession>W4JX86</accession>
<proteinExistence type="predicted"/>
<dbReference type="OrthoDB" id="5327923at2759"/>
<feature type="binding site" evidence="1">
    <location>
        <position position="290"/>
    </location>
    <ligand>
        <name>ATP</name>
        <dbReference type="ChEBI" id="CHEBI:30616"/>
    </ligand>
</feature>
<dbReference type="HOGENOM" id="CLU_021481_0_0_1"/>
<evidence type="ECO:0000313" key="2">
    <source>
        <dbReference type="EMBL" id="ETW77690.1"/>
    </source>
</evidence>
<dbReference type="InParanoid" id="W4JX86"/>
<sequence>MALIMNQPTRFVCQWWPRHPKGPTLRKEHAPTGYRTPNRIIWGHSIGDFYFIQRVPNTDVVTIWSRSMIHEFGENYASEAFEMEPHPRQRRPWPLLQIPKGHMLDDLYGIPDEGSEHGGCFERIVDDEEEGDHATYRSLKDLHADLKAEVASADKGDHEILAEMPPALEEFIPNEYLPDIILVDDTQRRVIDLSYHVADDETHRKLSSMPLKYRRVLPSLENLESTLKHQERRKVRQDKPAHELRVARLRLKAENKLGSGHHSDVYLAPLELPKPLTARTPSGAVAVAAKLAYPRREARSLLENEGSVYNAFPRHLQEEWCGYNLVPPIKHPVPVGAVVPKFFGYYKPVFDPNDLHISDEPIDSSAFSYDDKMECFSLPQRLHHEDFLQNSFYRRNILVQPGPLTVPPIQRSHKQPSFRIIDFGRTEDWGAVIDKVKRDNSAKDAAEILKINRDKLHFDKQHESKRAWEELSIDDYNY</sequence>
<dbReference type="Proteomes" id="UP000030671">
    <property type="component" value="Unassembled WGS sequence"/>
</dbReference>
<organism evidence="2 3">
    <name type="scientific">Heterobasidion irregulare (strain TC 32-1)</name>
    <dbReference type="NCBI Taxonomy" id="747525"/>
    <lineage>
        <taxon>Eukaryota</taxon>
        <taxon>Fungi</taxon>
        <taxon>Dikarya</taxon>
        <taxon>Basidiomycota</taxon>
        <taxon>Agaricomycotina</taxon>
        <taxon>Agaricomycetes</taxon>
        <taxon>Russulales</taxon>
        <taxon>Bondarzewiaceae</taxon>
        <taxon>Heterobasidion</taxon>
        <taxon>Heterobasidion annosum species complex</taxon>
    </lineage>
</organism>
<dbReference type="EMBL" id="KI925462">
    <property type="protein sequence ID" value="ETW77690.1"/>
    <property type="molecule type" value="Genomic_DNA"/>
</dbReference>
<dbReference type="InterPro" id="IPR017441">
    <property type="entry name" value="Protein_kinase_ATP_BS"/>
</dbReference>
<dbReference type="STRING" id="747525.W4JX86"/>
<keyword evidence="1" id="KW-0547">Nucleotide-binding</keyword>
<evidence type="ECO:0000256" key="1">
    <source>
        <dbReference type="PROSITE-ProRule" id="PRU10141"/>
    </source>
</evidence>
<gene>
    <name evidence="2" type="ORF">HETIRDRAFT_445958</name>
</gene>
<evidence type="ECO:0000313" key="3">
    <source>
        <dbReference type="Proteomes" id="UP000030671"/>
    </source>
</evidence>